<sequence>MDKLSAQHVVSSNRDAWNESAAYHRGNDTWQTLLDSVAKPEFSCLDSTLTALLRQVGVQGKNVVQLGCNNGRECLSLYSLGASHVVGVDQSAAFLQQARELASLSPHSPEFIETDIHQLPDLLYGRFDMALITIGVLNWMPDVAQAMACIANTLKAGATLVIYETHPLLEVFDPEAANPMLPSSSYFRREPFVLQQALTYQGETKNSVATSYWFVHTLGDIVNAAIAAGLRITHLREYPHSNREDLYDQYENQPAQLPMCYTLTAVKESV</sequence>
<keyword evidence="2" id="KW-1185">Reference proteome</keyword>
<gene>
    <name evidence="1" type="ORF">OOJ96_17595</name>
</gene>
<reference evidence="1" key="1">
    <citation type="submission" date="2022-11" db="EMBL/GenBank/DDBJ databases">
        <title>Draft genome sequences of strains of Pseudomonas imrae sp. nov.</title>
        <authorList>
            <person name="Salva Serra F."/>
            <person name="Nimje P."/>
            <person name="Moore E.R.B."/>
            <person name="Marathe N.P."/>
        </authorList>
    </citation>
    <scope>NUCLEOTIDE SEQUENCE</scope>
    <source>
        <strain evidence="1">15FMM2</strain>
    </source>
</reference>
<comment type="caution">
    <text evidence="1">The sequence shown here is derived from an EMBL/GenBank/DDBJ whole genome shotgun (WGS) entry which is preliminary data.</text>
</comment>
<organism evidence="1 2">
    <name type="scientific">Pseudomonas imrae</name>
    <dbReference type="NCBI Taxonomy" id="2992837"/>
    <lineage>
        <taxon>Bacteria</taxon>
        <taxon>Pseudomonadati</taxon>
        <taxon>Pseudomonadota</taxon>
        <taxon>Gammaproteobacteria</taxon>
        <taxon>Pseudomonadales</taxon>
        <taxon>Pseudomonadaceae</taxon>
        <taxon>Pseudomonas</taxon>
    </lineage>
</organism>
<keyword evidence="1" id="KW-0808">Transferase</keyword>
<protein>
    <submittedName>
        <fullName evidence="1">Class I SAM-dependent methyltransferase</fullName>
    </submittedName>
</protein>
<proteinExistence type="predicted"/>
<accession>A0ACC7PI02</accession>
<evidence type="ECO:0000313" key="2">
    <source>
        <dbReference type="Proteomes" id="UP001637618"/>
    </source>
</evidence>
<keyword evidence="1" id="KW-0489">Methyltransferase</keyword>
<dbReference type="EMBL" id="JAPEQY010000013">
    <property type="protein sequence ID" value="MFO2479220.1"/>
    <property type="molecule type" value="Genomic_DNA"/>
</dbReference>
<dbReference type="Proteomes" id="UP001637618">
    <property type="component" value="Unassembled WGS sequence"/>
</dbReference>
<name>A0ACC7PI02_9PSED</name>
<evidence type="ECO:0000313" key="1">
    <source>
        <dbReference type="EMBL" id="MFO2479220.1"/>
    </source>
</evidence>